<dbReference type="SUPFAM" id="SSF55073">
    <property type="entry name" value="Nucleotide cyclase"/>
    <property type="match status" value="1"/>
</dbReference>
<keyword evidence="2" id="KW-1133">Transmembrane helix</keyword>
<dbReference type="InterPro" id="IPR009003">
    <property type="entry name" value="Peptidase_S1_PA"/>
</dbReference>
<accession>A0ABQ8URU7</accession>
<dbReference type="InterPro" id="IPR029787">
    <property type="entry name" value="Nucleotide_cyclase"/>
</dbReference>
<name>A0ABQ8URU7_9EUKA</name>
<dbReference type="Gene3D" id="3.30.70.1230">
    <property type="entry name" value="Nucleotide cyclase"/>
    <property type="match status" value="1"/>
</dbReference>
<reference evidence="4" key="1">
    <citation type="journal article" date="2022" name="bioRxiv">
        <title>Genomics of Preaxostyla Flagellates Illuminates Evolutionary Transitions and the Path Towards Mitochondrial Loss.</title>
        <authorList>
            <person name="Novak L.V.F."/>
            <person name="Treitli S.C."/>
            <person name="Pyrih J."/>
            <person name="Halakuc P."/>
            <person name="Pipaliya S.V."/>
            <person name="Vacek V."/>
            <person name="Brzon O."/>
            <person name="Soukal P."/>
            <person name="Eme L."/>
            <person name="Dacks J.B."/>
            <person name="Karnkowska A."/>
            <person name="Elias M."/>
            <person name="Hampl V."/>
        </authorList>
    </citation>
    <scope>NUCLEOTIDE SEQUENCE</scope>
    <source>
        <strain evidence="4">RCP-MX</strain>
    </source>
</reference>
<feature type="transmembrane region" description="Helical" evidence="2">
    <location>
        <begin position="296"/>
        <end position="319"/>
    </location>
</feature>
<dbReference type="Gene3D" id="2.40.10.10">
    <property type="entry name" value="Trypsin-like serine proteases"/>
    <property type="match status" value="2"/>
</dbReference>
<gene>
    <name evidence="4" type="ORF">PAPYR_2171</name>
</gene>
<evidence type="ECO:0000256" key="1">
    <source>
        <dbReference type="SAM" id="MobiDB-lite"/>
    </source>
</evidence>
<evidence type="ECO:0000313" key="4">
    <source>
        <dbReference type="EMBL" id="KAJ4461573.1"/>
    </source>
</evidence>
<organism evidence="4 5">
    <name type="scientific">Paratrimastix pyriformis</name>
    <dbReference type="NCBI Taxonomy" id="342808"/>
    <lineage>
        <taxon>Eukaryota</taxon>
        <taxon>Metamonada</taxon>
        <taxon>Preaxostyla</taxon>
        <taxon>Paratrimastigidae</taxon>
        <taxon>Paratrimastix</taxon>
    </lineage>
</organism>
<evidence type="ECO:0000256" key="2">
    <source>
        <dbReference type="SAM" id="Phobius"/>
    </source>
</evidence>
<evidence type="ECO:0000313" key="5">
    <source>
        <dbReference type="Proteomes" id="UP001141327"/>
    </source>
</evidence>
<dbReference type="SMART" id="SM00044">
    <property type="entry name" value="CYCc"/>
    <property type="match status" value="1"/>
</dbReference>
<dbReference type="InterPro" id="IPR001054">
    <property type="entry name" value="A/G_cyclase"/>
</dbReference>
<feature type="region of interest" description="Disordered" evidence="1">
    <location>
        <begin position="331"/>
        <end position="359"/>
    </location>
</feature>
<proteinExistence type="predicted"/>
<dbReference type="PANTHER" id="PTHR43081">
    <property type="entry name" value="ADENYLATE CYCLASE, TERMINAL-DIFFERENTIATION SPECIFIC-RELATED"/>
    <property type="match status" value="1"/>
</dbReference>
<dbReference type="EMBL" id="JAPMOS010000007">
    <property type="protein sequence ID" value="KAJ4461573.1"/>
    <property type="molecule type" value="Genomic_DNA"/>
</dbReference>
<evidence type="ECO:0000259" key="3">
    <source>
        <dbReference type="PROSITE" id="PS50125"/>
    </source>
</evidence>
<dbReference type="InterPro" id="IPR050697">
    <property type="entry name" value="Adenylyl/Guanylyl_Cyclase_3/4"/>
</dbReference>
<dbReference type="PANTHER" id="PTHR43081:SF1">
    <property type="entry name" value="ADENYLATE CYCLASE, TERMINAL-DIFFERENTIATION SPECIFIC"/>
    <property type="match status" value="1"/>
</dbReference>
<dbReference type="InterPro" id="IPR043504">
    <property type="entry name" value="Peptidase_S1_PA_chymotrypsin"/>
</dbReference>
<feature type="domain" description="Guanylate cyclase" evidence="3">
    <location>
        <begin position="418"/>
        <end position="548"/>
    </location>
</feature>
<keyword evidence="5" id="KW-1185">Reference proteome</keyword>
<dbReference type="SUPFAM" id="SSF50494">
    <property type="entry name" value="Trypsin-like serine proteases"/>
    <property type="match status" value="1"/>
</dbReference>
<dbReference type="CDD" id="cd07302">
    <property type="entry name" value="CHD"/>
    <property type="match status" value="1"/>
</dbReference>
<dbReference type="Proteomes" id="UP001141327">
    <property type="component" value="Unassembled WGS sequence"/>
</dbReference>
<feature type="compositionally biased region" description="Pro residues" evidence="1">
    <location>
        <begin position="346"/>
        <end position="355"/>
    </location>
</feature>
<keyword evidence="2" id="KW-0472">Membrane</keyword>
<comment type="caution">
    <text evidence="4">The sequence shown here is derived from an EMBL/GenBank/DDBJ whole genome shotgun (WGS) entry which is preliminary data.</text>
</comment>
<sequence length="1123" mass="123842">MRLKIIDIDFQMKFGRLRGVLQIPLTVTSYLAGKYSGQPADSRQLFSDFLAVMTTYPNLGSISFGNESGWFFGLRRLSNGEFELAVTAERGSHLNLFALTQSGSVRYKSTVSVDIRKVVGFPSPLRLRFGRSRGTPSELPLEQPLLAPYISAGSQKNGSLSRGWYDRTQPQSRVYFFRRVVNGTLAADGVFFAIRTDPTARLVTEECYGDPYSVPANASRNELVRLASAAALRDRGSYNNIPDAPNSAILHIRSSNGTRYHARAMRIRILPGLDWILFSVIPPTSAEVYSKRATTIATIISVILAILTLLGGVALVRVIQNSLGELRDRLHQVNRPSDREAHTTLPPSPGPGQHPKPPKRRWLRVRFREVVETEAIISLLQRAVTLMYRYLPPTLARLLMEQPATQPILAGMEERRLTVLFVDIQRFTALAEKLSPEELFQVLNSILGAVSAVVNQHQGTIDKFMGDAVMVFWNAPFPQEHHERLACECALDIVEAIKNLPRPPDVPPLRVRVGIHTGQSLVGNVGAQPLRMDYTVLSDTVNCASRLEDFNRVLGTCILISEEVARAVPDMHIRPLGKAGGDVSRARTEASSAFFSFCGDVCGDGMPIFELVGASLAAASPEERHLTELQQALIGALRGSDFRRAVDLAEEIEEEWPHYLPARLQARNARRRLQAATAHTGPRAREHREYGEHGECTMTATPATQLGPAAAAAEGAEISDGGWDLATISTESTPGLISPALTPRGSDASRPFHHLKETQSPVGLSVLDLYSFESLLVGENPLDEKVEMPLHVIGEDDRMRLENSSFPWFVWDSIFSQHFLQEHIRNSRFKTGCLFELHEERFTISSPVLKGLVHCGQLATTYLLFADLSVSVAQVYSWVYIGNYSDVQTVLTFVKNAHQISSFQAAFDLALLVLDRDVGDEAGYLGVVTFKDEWLNQPIWADVGYPLPEDLSQDSYSMDGIQSFLMRTTLDLTRGNSGGGVWGWFEGEQSPRLIGVVSSESKVTRPCRNTPSRPFPIDRLAHSFFILRPVSRRPVKYNNIAGGPAMTFLVAYGRAKFDPKRDAGEAAPLGTAAGVASGPLETLTQIFDEADEALLPGGDVTLSSLEGHIVATKARPFPKRLSP</sequence>
<keyword evidence="2" id="KW-0812">Transmembrane</keyword>
<dbReference type="Pfam" id="PF00211">
    <property type="entry name" value="Guanylate_cyc"/>
    <property type="match status" value="1"/>
</dbReference>
<protein>
    <submittedName>
        <fullName evidence="4">Adenylate cyclase</fullName>
    </submittedName>
</protein>
<dbReference type="PROSITE" id="PS50125">
    <property type="entry name" value="GUANYLATE_CYCLASE_2"/>
    <property type="match status" value="1"/>
</dbReference>
<feature type="compositionally biased region" description="Basic and acidic residues" evidence="1">
    <location>
        <begin position="331"/>
        <end position="342"/>
    </location>
</feature>